<gene>
    <name evidence="2" type="ORF">SAMN04488564_10695</name>
</gene>
<evidence type="ECO:0000313" key="2">
    <source>
        <dbReference type="EMBL" id="SFR22197.1"/>
    </source>
</evidence>
<dbReference type="STRING" id="84724.SAMN04488564_10695"/>
<accession>A0A1I6EX52</accession>
<evidence type="ECO:0000256" key="1">
    <source>
        <dbReference type="SAM" id="MobiDB-lite"/>
    </source>
</evidence>
<dbReference type="Proteomes" id="UP000198583">
    <property type="component" value="Unassembled WGS sequence"/>
</dbReference>
<evidence type="ECO:0008006" key="4">
    <source>
        <dbReference type="Google" id="ProtNLM"/>
    </source>
</evidence>
<dbReference type="PANTHER" id="PTHR47515:SF1">
    <property type="entry name" value="BLR2054 PROTEIN"/>
    <property type="match status" value="1"/>
</dbReference>
<organism evidence="2 3">
    <name type="scientific">Lentzea waywayandensis</name>
    <dbReference type="NCBI Taxonomy" id="84724"/>
    <lineage>
        <taxon>Bacteria</taxon>
        <taxon>Bacillati</taxon>
        <taxon>Actinomycetota</taxon>
        <taxon>Actinomycetes</taxon>
        <taxon>Pseudonocardiales</taxon>
        <taxon>Pseudonocardiaceae</taxon>
        <taxon>Lentzea</taxon>
    </lineage>
</organism>
<protein>
    <recommendedName>
        <fullName evidence="4">Transposase</fullName>
    </recommendedName>
</protein>
<reference evidence="3" key="1">
    <citation type="submission" date="2016-10" db="EMBL/GenBank/DDBJ databases">
        <authorList>
            <person name="Varghese N."/>
            <person name="Submissions S."/>
        </authorList>
    </citation>
    <scope>NUCLEOTIDE SEQUENCE [LARGE SCALE GENOMIC DNA]</scope>
    <source>
        <strain evidence="3">DSM 44232</strain>
    </source>
</reference>
<evidence type="ECO:0000313" key="3">
    <source>
        <dbReference type="Proteomes" id="UP000198583"/>
    </source>
</evidence>
<dbReference type="OrthoDB" id="568335at2"/>
<proteinExistence type="predicted"/>
<dbReference type="AlphaFoldDB" id="A0A1I6EX52"/>
<feature type="region of interest" description="Disordered" evidence="1">
    <location>
        <begin position="1"/>
        <end position="23"/>
    </location>
</feature>
<dbReference type="EMBL" id="FOYL01000006">
    <property type="protein sequence ID" value="SFR22197.1"/>
    <property type="molecule type" value="Genomic_DNA"/>
</dbReference>
<sequence>MPGGRAAPASQTVEDPDDARGEGWTVNHKKIQRLWREEVLRVVVKRVGSSTVPPVPSATGPNMVWAIDFQFGPTIDGRPVKILSVVDDASASTCSGP</sequence>
<name>A0A1I6EX52_9PSEU</name>
<keyword evidence="3" id="KW-1185">Reference proteome</keyword>
<dbReference type="PANTHER" id="PTHR47515">
    <property type="entry name" value="LOW CALCIUM RESPONSE LOCUS PROTEIN T"/>
    <property type="match status" value="1"/>
</dbReference>